<evidence type="ECO:0000313" key="3">
    <source>
        <dbReference type="Proteomes" id="UP000007509"/>
    </source>
</evidence>
<dbReference type="InterPro" id="IPR050168">
    <property type="entry name" value="AAA_ATPase_domain"/>
</dbReference>
<name>J2TBE0_9FLAO</name>
<feature type="domain" description="AAA+ ATPase" evidence="1">
    <location>
        <begin position="49"/>
        <end position="182"/>
    </location>
</feature>
<dbReference type="Pfam" id="PF00004">
    <property type="entry name" value="AAA"/>
    <property type="match status" value="1"/>
</dbReference>
<dbReference type="InterPro" id="IPR003593">
    <property type="entry name" value="AAA+_ATPase"/>
</dbReference>
<dbReference type="PATRIC" id="fig|1144316.3.peg.493"/>
<dbReference type="EMBL" id="AKJY01000005">
    <property type="protein sequence ID" value="EJL75472.1"/>
    <property type="molecule type" value="Genomic_DNA"/>
</dbReference>
<dbReference type="AlphaFoldDB" id="J2TBE0"/>
<dbReference type="CDD" id="cd19481">
    <property type="entry name" value="RecA-like_protease"/>
    <property type="match status" value="1"/>
</dbReference>
<dbReference type="SUPFAM" id="SSF52540">
    <property type="entry name" value="P-loop containing nucleoside triphosphate hydrolases"/>
    <property type="match status" value="1"/>
</dbReference>
<dbReference type="GO" id="GO:0005524">
    <property type="term" value="F:ATP binding"/>
    <property type="evidence" value="ECO:0007669"/>
    <property type="project" value="InterPro"/>
</dbReference>
<dbReference type="InterPro" id="IPR003959">
    <property type="entry name" value="ATPase_AAA_core"/>
</dbReference>
<organism evidence="2 3">
    <name type="scientific">Chryseobacterium populi</name>
    <dbReference type="NCBI Taxonomy" id="1144316"/>
    <lineage>
        <taxon>Bacteria</taxon>
        <taxon>Pseudomonadati</taxon>
        <taxon>Bacteroidota</taxon>
        <taxon>Flavobacteriia</taxon>
        <taxon>Flavobacteriales</taxon>
        <taxon>Weeksellaceae</taxon>
        <taxon>Chryseobacterium group</taxon>
        <taxon>Chryseobacterium</taxon>
    </lineage>
</organism>
<dbReference type="Gene3D" id="3.40.50.300">
    <property type="entry name" value="P-loop containing nucleotide triphosphate hydrolases"/>
    <property type="match status" value="1"/>
</dbReference>
<gene>
    <name evidence="2" type="ORF">PMI13_00481</name>
</gene>
<evidence type="ECO:0000313" key="2">
    <source>
        <dbReference type="EMBL" id="EJL75472.1"/>
    </source>
</evidence>
<dbReference type="PANTHER" id="PTHR23077:SF198">
    <property type="entry name" value="ATP-DEPENDENT ZINC METALLOPROTEASE FTSH"/>
    <property type="match status" value="1"/>
</dbReference>
<proteinExistence type="predicted"/>
<dbReference type="GO" id="GO:0016887">
    <property type="term" value="F:ATP hydrolysis activity"/>
    <property type="evidence" value="ECO:0007669"/>
    <property type="project" value="InterPro"/>
</dbReference>
<accession>J2TBE0</accession>
<dbReference type="InterPro" id="IPR027417">
    <property type="entry name" value="P-loop_NTPase"/>
</dbReference>
<dbReference type="PANTHER" id="PTHR23077">
    <property type="entry name" value="AAA-FAMILY ATPASE"/>
    <property type="match status" value="1"/>
</dbReference>
<dbReference type="SMART" id="SM00382">
    <property type="entry name" value="AAA"/>
    <property type="match status" value="1"/>
</dbReference>
<comment type="caution">
    <text evidence="2">The sequence shown here is derived from an EMBL/GenBank/DDBJ whole genome shotgun (WGS) entry which is preliminary data.</text>
</comment>
<keyword evidence="3" id="KW-1185">Reference proteome</keyword>
<dbReference type="OrthoDB" id="7438987at2"/>
<dbReference type="Proteomes" id="UP000007509">
    <property type="component" value="Unassembled WGS sequence"/>
</dbReference>
<sequence length="240" mass="27530">MNLYNLIIQDKEEITLNNVFLTETNREQFVQLIKEQTYSKELLEYGLPVNNKVLLQGSSGCGKTMTAKAIANALGKNIIILNLSNIVSSRIGETSQNIKMIFDKASRERSVLFLDELDQIGKARGSDDKDVGEMRRLVNTLIQLIDYYPENALLLCATNHAEIIDTALLRRFQLRIKYEMPSQEFLDRFYDNLLSKFPEDLRTIDRQYNISFAEAKDHAFTLIKSALIKKLETKELSAKI</sequence>
<dbReference type="RefSeq" id="WP_007840283.1">
    <property type="nucleotide sequence ID" value="NZ_AKJY01000005.1"/>
</dbReference>
<protein>
    <submittedName>
        <fullName evidence="2">AAA+ family ATPase</fullName>
    </submittedName>
</protein>
<evidence type="ECO:0000259" key="1">
    <source>
        <dbReference type="SMART" id="SM00382"/>
    </source>
</evidence>
<reference evidence="2 3" key="1">
    <citation type="journal article" date="2012" name="J. Bacteriol.">
        <title>Twenty-one genome sequences from Pseudomonas species and 19 genome sequences from diverse bacteria isolated from the rhizosphere and endosphere of Populus deltoides.</title>
        <authorList>
            <person name="Brown S.D."/>
            <person name="Utturkar S.M."/>
            <person name="Klingeman D.M."/>
            <person name="Johnson C.M."/>
            <person name="Martin S.L."/>
            <person name="Land M.L."/>
            <person name="Lu T.Y."/>
            <person name="Schadt C.W."/>
            <person name="Doktycz M.J."/>
            <person name="Pelletier D.A."/>
        </authorList>
    </citation>
    <scope>NUCLEOTIDE SEQUENCE [LARGE SCALE GENOMIC DNA]</scope>
    <source>
        <strain evidence="2 3">CF314</strain>
    </source>
</reference>